<proteinExistence type="predicted"/>
<reference evidence="1 2" key="1">
    <citation type="submission" date="2016-10" db="EMBL/GenBank/DDBJ databases">
        <authorList>
            <person name="de Groot N.N."/>
        </authorList>
    </citation>
    <scope>NUCLEOTIDE SEQUENCE [LARGE SCALE GENOMIC DNA]</scope>
    <source>
        <strain evidence="1 2">CGMCC 1.6114</strain>
    </source>
</reference>
<dbReference type="Gene3D" id="3.40.50.10600">
    <property type="entry name" value="SpoIIaa-like domains"/>
    <property type="match status" value="1"/>
</dbReference>
<evidence type="ECO:0000313" key="2">
    <source>
        <dbReference type="Proteomes" id="UP000183209"/>
    </source>
</evidence>
<accession>A0A1I6TXD0</accession>
<dbReference type="InterPro" id="IPR021866">
    <property type="entry name" value="SpoIIAA-like"/>
</dbReference>
<dbReference type="EMBL" id="FPAG01000006">
    <property type="protein sequence ID" value="SFS93738.1"/>
    <property type="molecule type" value="Genomic_DNA"/>
</dbReference>
<name>A0A1I6TXD0_9FLAO</name>
<protein>
    <submittedName>
        <fullName evidence="1">SpoIIAA-like</fullName>
    </submittedName>
</protein>
<dbReference type="Pfam" id="PF11964">
    <property type="entry name" value="SpoIIAA-like"/>
    <property type="match status" value="1"/>
</dbReference>
<organism evidence="1 2">
    <name type="scientific">Zhouia amylolytica</name>
    <dbReference type="NCBI Taxonomy" id="376730"/>
    <lineage>
        <taxon>Bacteria</taxon>
        <taxon>Pseudomonadati</taxon>
        <taxon>Bacteroidota</taxon>
        <taxon>Flavobacteriia</taxon>
        <taxon>Flavobacteriales</taxon>
        <taxon>Flavobacteriaceae</taxon>
        <taxon>Zhouia</taxon>
    </lineage>
</organism>
<gene>
    <name evidence="1" type="ORF">SAMN04487906_2206</name>
</gene>
<sequence length="133" mass="15473">MVEQLKTFTNNVLALEVIDGFTENDEKLCQKFFQQKRDAGFDSINVMIKLDEMKLSKTSTKAFFEDVLWSLRNYQHMGHIAIVAHSKILKALVPIDNLFFERASKGRQERYFDVSEIDDAYAFVKGSRSQFLH</sequence>
<dbReference type="RefSeq" id="WP_074978844.1">
    <property type="nucleotide sequence ID" value="NZ_FPAG01000006.1"/>
</dbReference>
<evidence type="ECO:0000313" key="1">
    <source>
        <dbReference type="EMBL" id="SFS93738.1"/>
    </source>
</evidence>
<dbReference type="SUPFAM" id="SSF52091">
    <property type="entry name" value="SpoIIaa-like"/>
    <property type="match status" value="1"/>
</dbReference>
<dbReference type="InterPro" id="IPR036513">
    <property type="entry name" value="STAS_dom_sf"/>
</dbReference>
<dbReference type="InterPro" id="IPR038396">
    <property type="entry name" value="SpoIIAA-like_sf"/>
</dbReference>
<dbReference type="AlphaFoldDB" id="A0A1I6TXD0"/>
<dbReference type="Proteomes" id="UP000183209">
    <property type="component" value="Unassembled WGS sequence"/>
</dbReference>
<dbReference type="OrthoDB" id="825864at2"/>